<evidence type="ECO:0000256" key="3">
    <source>
        <dbReference type="SAM" id="Phobius"/>
    </source>
</evidence>
<dbReference type="InterPro" id="IPR003784">
    <property type="entry name" value="BioY"/>
</dbReference>
<dbReference type="Gene3D" id="1.10.1760.20">
    <property type="match status" value="1"/>
</dbReference>
<keyword evidence="2" id="KW-1003">Cell membrane</keyword>
<protein>
    <recommendedName>
        <fullName evidence="2">Biotin transporter</fullName>
    </recommendedName>
</protein>
<dbReference type="OrthoDB" id="9803495at2"/>
<dbReference type="RefSeq" id="WP_124999797.1">
    <property type="nucleotide sequence ID" value="NZ_BHYK01000007.1"/>
</dbReference>
<dbReference type="PIRSF" id="PIRSF016661">
    <property type="entry name" value="BioY"/>
    <property type="match status" value="1"/>
</dbReference>
<sequence length="184" mass="20372">MKNTRNLILVAMFAALTAIGAFIKVPIPYVPFTLQYLFCALAGIILGSRLGALSQIVYVAIGLCGVPVFTEGGGISYIFKPTFGYLIGFIVAAYVIGKIRENVVELTFLKTIFTLLLGLFFIYLFGVVYLYISYNLYLGKNISFYFAFFYGFVVCIAGDLILTIFAAYISMKLIPVLKKSGYIE</sequence>
<comment type="caution">
    <text evidence="4">The sequence shown here is derived from an EMBL/GenBank/DDBJ whole genome shotgun (WGS) entry which is preliminary data.</text>
</comment>
<organism evidence="4 5">
    <name type="scientific">Clostridium tagluense</name>
    <dbReference type="NCBI Taxonomy" id="360422"/>
    <lineage>
        <taxon>Bacteria</taxon>
        <taxon>Bacillati</taxon>
        <taxon>Bacillota</taxon>
        <taxon>Clostridia</taxon>
        <taxon>Eubacteriales</taxon>
        <taxon>Clostridiaceae</taxon>
        <taxon>Clostridium</taxon>
    </lineage>
</organism>
<keyword evidence="2 3" id="KW-0472">Membrane</keyword>
<name>A0A401UKC4_9CLOT</name>
<keyword evidence="5" id="KW-1185">Reference proteome</keyword>
<feature type="transmembrane region" description="Helical" evidence="3">
    <location>
        <begin position="75"/>
        <end position="96"/>
    </location>
</feature>
<comment type="subcellular location">
    <subcellularLocation>
        <location evidence="2">Cell membrane</location>
        <topology evidence="2">Multi-pass membrane protein</topology>
    </subcellularLocation>
</comment>
<reference evidence="4 5" key="1">
    <citation type="submission" date="2018-11" db="EMBL/GenBank/DDBJ databases">
        <title>Genome sequencing and assembly of Clostridium tagluense strain A121.</title>
        <authorList>
            <person name="Murakami T."/>
            <person name="Segawa T."/>
            <person name="Shcherbakova V.A."/>
            <person name="Mori H."/>
            <person name="Yoshimura Y."/>
        </authorList>
    </citation>
    <scope>NUCLEOTIDE SEQUENCE [LARGE SCALE GENOMIC DNA]</scope>
    <source>
        <strain evidence="4 5">A121</strain>
    </source>
</reference>
<evidence type="ECO:0000313" key="5">
    <source>
        <dbReference type="Proteomes" id="UP000287872"/>
    </source>
</evidence>
<evidence type="ECO:0000313" key="4">
    <source>
        <dbReference type="EMBL" id="GCD09919.1"/>
    </source>
</evidence>
<dbReference type="EMBL" id="BHYK01000007">
    <property type="protein sequence ID" value="GCD09919.1"/>
    <property type="molecule type" value="Genomic_DNA"/>
</dbReference>
<feature type="transmembrane region" description="Helical" evidence="3">
    <location>
        <begin position="108"/>
        <end position="132"/>
    </location>
</feature>
<evidence type="ECO:0000256" key="1">
    <source>
        <dbReference type="ARBA" id="ARBA00010692"/>
    </source>
</evidence>
<comment type="similarity">
    <text evidence="1 2">Belongs to the BioY family.</text>
</comment>
<proteinExistence type="inferred from homology"/>
<keyword evidence="2" id="KW-0813">Transport</keyword>
<keyword evidence="3" id="KW-1133">Transmembrane helix</keyword>
<dbReference type="GO" id="GO:0005886">
    <property type="term" value="C:plasma membrane"/>
    <property type="evidence" value="ECO:0007669"/>
    <property type="project" value="UniProtKB-SubCell"/>
</dbReference>
<dbReference type="PANTHER" id="PTHR34295">
    <property type="entry name" value="BIOTIN TRANSPORTER BIOY"/>
    <property type="match status" value="1"/>
</dbReference>
<dbReference type="Pfam" id="PF02632">
    <property type="entry name" value="BioY"/>
    <property type="match status" value="1"/>
</dbReference>
<dbReference type="GO" id="GO:0015225">
    <property type="term" value="F:biotin transmembrane transporter activity"/>
    <property type="evidence" value="ECO:0007669"/>
    <property type="project" value="UniProtKB-UniRule"/>
</dbReference>
<evidence type="ECO:0000256" key="2">
    <source>
        <dbReference type="PIRNR" id="PIRNR016661"/>
    </source>
</evidence>
<dbReference type="Proteomes" id="UP000287872">
    <property type="component" value="Unassembled WGS sequence"/>
</dbReference>
<dbReference type="AlphaFoldDB" id="A0A401UKC4"/>
<keyword evidence="3" id="KW-0812">Transmembrane</keyword>
<gene>
    <name evidence="4" type="primary">bioY_1</name>
    <name evidence="4" type="ORF">Ctaglu_15420</name>
</gene>
<feature type="transmembrane region" description="Helical" evidence="3">
    <location>
        <begin position="144"/>
        <end position="169"/>
    </location>
</feature>
<dbReference type="PANTHER" id="PTHR34295:SF1">
    <property type="entry name" value="BIOTIN TRANSPORTER BIOY"/>
    <property type="match status" value="1"/>
</dbReference>
<feature type="transmembrane region" description="Helical" evidence="3">
    <location>
        <begin position="7"/>
        <end position="23"/>
    </location>
</feature>
<accession>A0A401UKC4</accession>